<comment type="similarity">
    <text evidence="1 6">Belongs to the peptidase M42 family.</text>
</comment>
<keyword evidence="9" id="KW-1185">Reference proteome</keyword>
<evidence type="ECO:0000256" key="6">
    <source>
        <dbReference type="PIRNR" id="PIRNR001123"/>
    </source>
</evidence>
<gene>
    <name evidence="8" type="primary">ypdE</name>
    <name evidence="8" type="ORF">CLLI_00570</name>
</gene>
<evidence type="ECO:0000256" key="7">
    <source>
        <dbReference type="PIRSR" id="PIRSR001123-2"/>
    </source>
</evidence>
<dbReference type="GO" id="GO:0006508">
    <property type="term" value="P:proteolysis"/>
    <property type="evidence" value="ECO:0007669"/>
    <property type="project" value="UniProtKB-KW"/>
</dbReference>
<dbReference type="InterPro" id="IPR051464">
    <property type="entry name" value="Peptidase_M42_aminopept"/>
</dbReference>
<feature type="binding site" evidence="7">
    <location>
        <position position="185"/>
    </location>
    <ligand>
        <name>Zn(2+)</name>
        <dbReference type="ChEBI" id="CHEBI:29105"/>
        <label>2</label>
    </ligand>
</feature>
<dbReference type="OrthoDB" id="9772053at2"/>
<dbReference type="PANTHER" id="PTHR32481">
    <property type="entry name" value="AMINOPEPTIDASE"/>
    <property type="match status" value="1"/>
</dbReference>
<evidence type="ECO:0000313" key="8">
    <source>
        <dbReference type="EMBL" id="PRR80737.1"/>
    </source>
</evidence>
<keyword evidence="4 7" id="KW-0479">Metal-binding</keyword>
<evidence type="ECO:0000256" key="5">
    <source>
        <dbReference type="ARBA" id="ARBA00022801"/>
    </source>
</evidence>
<protein>
    <submittedName>
        <fullName evidence="8">Aminopeptidase YpdE</fullName>
        <ecNumber evidence="8">3.4.11.-</ecNumber>
    </submittedName>
</protein>
<reference evidence="8 9" key="1">
    <citation type="submission" date="2018-03" db="EMBL/GenBank/DDBJ databases">
        <title>Genome sequence of Clostridium liquoris DSM 100320.</title>
        <authorList>
            <person name="Poehlein A."/>
            <person name="Daniel R."/>
        </authorList>
    </citation>
    <scope>NUCLEOTIDE SEQUENCE [LARGE SCALE GENOMIC DNA]</scope>
    <source>
        <strain evidence="8 9">DSM 100320</strain>
    </source>
</reference>
<evidence type="ECO:0000256" key="4">
    <source>
        <dbReference type="ARBA" id="ARBA00022723"/>
    </source>
</evidence>
<dbReference type="EMBL" id="PVXO01000004">
    <property type="protein sequence ID" value="PRR80737.1"/>
    <property type="molecule type" value="Genomic_DNA"/>
</dbReference>
<dbReference type="SUPFAM" id="SSF53187">
    <property type="entry name" value="Zn-dependent exopeptidases"/>
    <property type="match status" value="1"/>
</dbReference>
<dbReference type="Pfam" id="PF05343">
    <property type="entry name" value="Peptidase_M42"/>
    <property type="match status" value="1"/>
</dbReference>
<feature type="binding site" evidence="7">
    <location>
        <position position="291"/>
    </location>
    <ligand>
        <name>Zn(2+)</name>
        <dbReference type="ChEBI" id="CHEBI:29105"/>
        <label>2</label>
    </ligand>
</feature>
<feature type="binding site" evidence="7">
    <location>
        <position position="154"/>
    </location>
    <ligand>
        <name>Zn(2+)</name>
        <dbReference type="ChEBI" id="CHEBI:29105"/>
        <label>1</label>
    </ligand>
</feature>
<evidence type="ECO:0000256" key="3">
    <source>
        <dbReference type="ARBA" id="ARBA00022670"/>
    </source>
</evidence>
<accession>A0A2T0BAB0</accession>
<evidence type="ECO:0000313" key="9">
    <source>
        <dbReference type="Proteomes" id="UP000239706"/>
    </source>
</evidence>
<dbReference type="GO" id="GO:0004177">
    <property type="term" value="F:aminopeptidase activity"/>
    <property type="evidence" value="ECO:0007669"/>
    <property type="project" value="UniProtKB-UniRule"/>
</dbReference>
<dbReference type="PANTHER" id="PTHR32481:SF0">
    <property type="entry name" value="AMINOPEPTIDASE YPDE-RELATED"/>
    <property type="match status" value="1"/>
</dbReference>
<keyword evidence="5 8" id="KW-0378">Hydrolase</keyword>
<evidence type="ECO:0000256" key="1">
    <source>
        <dbReference type="ARBA" id="ARBA00006272"/>
    </source>
</evidence>
<comment type="cofactor">
    <cofactor evidence="7">
        <name>a divalent metal cation</name>
        <dbReference type="ChEBI" id="CHEBI:60240"/>
    </cofactor>
    <text evidence="7">Binds 2 divalent metal cations per subunit.</text>
</comment>
<organism evidence="8 9">
    <name type="scientific">Clostridium liquoris</name>
    <dbReference type="NCBI Taxonomy" id="1289519"/>
    <lineage>
        <taxon>Bacteria</taxon>
        <taxon>Bacillati</taxon>
        <taxon>Bacillota</taxon>
        <taxon>Clostridia</taxon>
        <taxon>Eubacteriales</taxon>
        <taxon>Clostridiaceae</taxon>
        <taxon>Clostridium</taxon>
    </lineage>
</organism>
<feature type="binding site" evidence="7">
    <location>
        <position position="154"/>
    </location>
    <ligand>
        <name>Zn(2+)</name>
        <dbReference type="ChEBI" id="CHEBI:29105"/>
        <label>2</label>
    </ligand>
</feature>
<comment type="caution">
    <text evidence="8">The sequence shown here is derived from an EMBL/GenBank/DDBJ whole genome shotgun (WGS) entry which is preliminary data.</text>
</comment>
<dbReference type="InterPro" id="IPR008007">
    <property type="entry name" value="Peptidase_M42"/>
</dbReference>
<keyword evidence="3" id="KW-0645">Protease</keyword>
<dbReference type="EC" id="3.4.11.-" evidence="8"/>
<dbReference type="Gene3D" id="3.40.630.10">
    <property type="entry name" value="Zn peptidases"/>
    <property type="match status" value="1"/>
</dbReference>
<dbReference type="SUPFAM" id="SSF101821">
    <property type="entry name" value="Aminopeptidase/glucanase lid domain"/>
    <property type="match status" value="1"/>
</dbReference>
<evidence type="ECO:0000256" key="2">
    <source>
        <dbReference type="ARBA" id="ARBA00022438"/>
    </source>
</evidence>
<keyword evidence="2 8" id="KW-0031">Aminopeptidase</keyword>
<dbReference type="AlphaFoldDB" id="A0A2T0BAB0"/>
<sequence>MDKLLNNLVNAFGVSGSEGDVRNIIKEELKDIQCIVNEDKLGSLIVKLGEGQEKIMFCAHMDSIGFIVTFIEESGLIRVGKIGDFSSSDVINNLVRFKNGTLGKLTLNKEQLFIDIGVDRKDRVMQVVTEGDIASLVGSCHEMGEENIISPNLDNRIGCYILLRLAKGLKNIDKEVYFLFSTQHELGGRGARAAAHVISPEYCIVVDLEEAGDVFGEKNNIKLGKGPIIKVMDKTLIMHEDIKKMLEKSAEKSKLQVQYLVSNSKSDGGTIHKEGLGIKTGELSIPCRYKHCFSEIVNIKDIEDSIKLLKGLI</sequence>
<feature type="binding site" evidence="7">
    <location>
        <position position="207"/>
    </location>
    <ligand>
        <name>Zn(2+)</name>
        <dbReference type="ChEBI" id="CHEBI:29105"/>
        <label>1</label>
    </ligand>
</feature>
<dbReference type="Proteomes" id="UP000239706">
    <property type="component" value="Unassembled WGS sequence"/>
</dbReference>
<dbReference type="GO" id="GO:0046872">
    <property type="term" value="F:metal ion binding"/>
    <property type="evidence" value="ECO:0007669"/>
    <property type="project" value="UniProtKB-UniRule"/>
</dbReference>
<dbReference type="Gene3D" id="2.40.30.40">
    <property type="entry name" value="Peptidase M42, domain 2"/>
    <property type="match status" value="1"/>
</dbReference>
<dbReference type="InterPro" id="IPR023367">
    <property type="entry name" value="Peptidase_M42_dom2"/>
</dbReference>
<dbReference type="PIRSF" id="PIRSF001123">
    <property type="entry name" value="PepA_GA"/>
    <property type="match status" value="1"/>
</dbReference>
<proteinExistence type="inferred from homology"/>
<feature type="binding site" evidence="7">
    <location>
        <position position="60"/>
    </location>
    <ligand>
        <name>Zn(2+)</name>
        <dbReference type="ChEBI" id="CHEBI:29105"/>
        <label>1</label>
    </ligand>
</feature>
<name>A0A2T0BAB0_9CLOT</name>
<dbReference type="RefSeq" id="WP_106062291.1">
    <property type="nucleotide sequence ID" value="NZ_PVXO01000004.1"/>
</dbReference>